<evidence type="ECO:0000256" key="6">
    <source>
        <dbReference type="HAMAP-Rule" id="MF_01208"/>
    </source>
</evidence>
<comment type="pathway">
    <text evidence="1 6">Pyrimidine metabolism; UMP biosynthesis via de novo pathway; UMP from orotate: step 1/2.</text>
</comment>
<sequence>MREMKAVEEEVALILLRNKILSFYADKPFVFQSGMIVPIYCDNRELLFLPEVRNRIVNIQAETIKQMWPEINVIAGVATAGIPWGALVAGRLDLPFIYVRKERKNHGREKRIEGRLPTKEQNIGLIEDLISTGESFISAALAIREEVGAEVKGGAIFTYELPEAQEGFAREGLEVVSLSNITVILRVALREGFLTEERVRIIEQWRDDPWNWGEKMGFSRKH</sequence>
<dbReference type="GO" id="GO:0004588">
    <property type="term" value="F:orotate phosphoribosyltransferase activity"/>
    <property type="evidence" value="ECO:0007669"/>
    <property type="project" value="UniProtKB-UniRule"/>
</dbReference>
<evidence type="ECO:0000256" key="2">
    <source>
        <dbReference type="ARBA" id="ARBA00011971"/>
    </source>
</evidence>
<dbReference type="InterPro" id="IPR000836">
    <property type="entry name" value="PRTase_dom"/>
</dbReference>
<dbReference type="Gene3D" id="3.40.50.2020">
    <property type="match status" value="1"/>
</dbReference>
<name>A0A2H9N152_9BACT</name>
<evidence type="ECO:0000256" key="3">
    <source>
        <dbReference type="ARBA" id="ARBA00022676"/>
    </source>
</evidence>
<comment type="subunit">
    <text evidence="6">Homodimer.</text>
</comment>
<evidence type="ECO:0000313" key="9">
    <source>
        <dbReference type="Proteomes" id="UP000236840"/>
    </source>
</evidence>
<dbReference type="EMBL" id="PFHJ01000032">
    <property type="protein sequence ID" value="PIW91269.1"/>
    <property type="molecule type" value="Genomic_DNA"/>
</dbReference>
<dbReference type="PANTHER" id="PTHR19278">
    <property type="entry name" value="OROTATE PHOSPHORIBOSYLTRANSFERASE"/>
    <property type="match status" value="1"/>
</dbReference>
<dbReference type="GO" id="GO:0019856">
    <property type="term" value="P:pyrimidine nucleobase biosynthetic process"/>
    <property type="evidence" value="ECO:0007669"/>
    <property type="project" value="TreeGrafter"/>
</dbReference>
<feature type="binding site" evidence="6">
    <location>
        <position position="104"/>
    </location>
    <ligand>
        <name>5-phospho-alpha-D-ribose 1-diphosphate</name>
        <dbReference type="ChEBI" id="CHEBI:58017"/>
        <note>ligand shared between dimeric partners</note>
    </ligand>
</feature>
<feature type="domain" description="Phosphoribosyltransferase" evidence="7">
    <location>
        <begin position="59"/>
        <end position="152"/>
    </location>
</feature>
<evidence type="ECO:0000259" key="7">
    <source>
        <dbReference type="Pfam" id="PF00156"/>
    </source>
</evidence>
<comment type="similarity">
    <text evidence="6">Belongs to the purine/pyrimidine phosphoribosyltransferase family. PyrE subfamily.</text>
</comment>
<keyword evidence="6" id="KW-0460">Magnesium</keyword>
<feature type="binding site" description="in other chain" evidence="6">
    <location>
        <begin position="127"/>
        <end position="135"/>
    </location>
    <ligand>
        <name>5-phospho-alpha-D-ribose 1-diphosphate</name>
        <dbReference type="ChEBI" id="CHEBI:58017"/>
        <note>ligand shared between dimeric partners</note>
    </ligand>
</feature>
<evidence type="ECO:0000313" key="8">
    <source>
        <dbReference type="EMBL" id="PIW91269.1"/>
    </source>
</evidence>
<dbReference type="CDD" id="cd06223">
    <property type="entry name" value="PRTases_typeI"/>
    <property type="match status" value="1"/>
</dbReference>
<feature type="binding site" evidence="6">
    <location>
        <position position="106"/>
    </location>
    <ligand>
        <name>5-phospho-alpha-D-ribose 1-diphosphate</name>
        <dbReference type="ChEBI" id="CHEBI:58017"/>
        <note>ligand shared between dimeric partners</note>
    </ligand>
</feature>
<dbReference type="SUPFAM" id="SSF53271">
    <property type="entry name" value="PRTase-like"/>
    <property type="match status" value="1"/>
</dbReference>
<feature type="binding site" evidence="6">
    <location>
        <position position="100"/>
    </location>
    <ligand>
        <name>5-phospho-alpha-D-ribose 1-diphosphate</name>
        <dbReference type="ChEBI" id="CHEBI:58017"/>
        <note>ligand shared between dimeric partners</note>
    </ligand>
</feature>
<protein>
    <recommendedName>
        <fullName evidence="2 6">Orotate phosphoribosyltransferase</fullName>
        <shortName evidence="6">OPRT</shortName>
        <shortName evidence="6">OPRTase</shortName>
        <ecNumber evidence="2 6">2.4.2.10</ecNumber>
    </recommendedName>
</protein>
<gene>
    <name evidence="6" type="primary">pyrE</name>
    <name evidence="8" type="ORF">COZ90_01310</name>
</gene>
<dbReference type="Pfam" id="PF00156">
    <property type="entry name" value="Pribosyltran"/>
    <property type="match status" value="1"/>
</dbReference>
<dbReference type="GO" id="GO:0000287">
    <property type="term" value="F:magnesium ion binding"/>
    <property type="evidence" value="ECO:0007669"/>
    <property type="project" value="UniProtKB-UniRule"/>
</dbReference>
<keyword evidence="5 6" id="KW-0665">Pyrimidine biosynthesis</keyword>
<comment type="function">
    <text evidence="6">Catalyzes the transfer of a ribosyl phosphate group from 5-phosphoribose 1-diphosphate to orotate, leading to the formation of orotidine monophosphate (OMP).</text>
</comment>
<comment type="catalytic activity">
    <reaction evidence="6">
        <text>orotidine 5'-phosphate + diphosphate = orotate + 5-phospho-alpha-D-ribose 1-diphosphate</text>
        <dbReference type="Rhea" id="RHEA:10380"/>
        <dbReference type="ChEBI" id="CHEBI:30839"/>
        <dbReference type="ChEBI" id="CHEBI:33019"/>
        <dbReference type="ChEBI" id="CHEBI:57538"/>
        <dbReference type="ChEBI" id="CHEBI:58017"/>
        <dbReference type="EC" id="2.4.2.10"/>
    </reaction>
</comment>
<dbReference type="EC" id="2.4.2.10" evidence="2 6"/>
<dbReference type="UniPathway" id="UPA00070">
    <property type="reaction ID" value="UER00119"/>
</dbReference>
<accession>A0A2H9N152</accession>
<dbReference type="InterPro" id="IPR023031">
    <property type="entry name" value="OPRT"/>
</dbReference>
<keyword evidence="4 6" id="KW-0808">Transferase</keyword>
<dbReference type="AlphaFoldDB" id="A0A2H9N152"/>
<comment type="caution">
    <text evidence="6">Lacks conserved residue(s) required for the propagation of feature annotation.</text>
</comment>
<keyword evidence="3 6" id="KW-0328">Glycosyltransferase</keyword>
<dbReference type="Proteomes" id="UP000236840">
    <property type="component" value="Unassembled WGS sequence"/>
</dbReference>
<feature type="binding site" description="in other chain" evidence="6">
    <location>
        <position position="101"/>
    </location>
    <ligand>
        <name>5-phospho-alpha-D-ribose 1-diphosphate</name>
        <dbReference type="ChEBI" id="CHEBI:58017"/>
        <note>ligand shared between dimeric partners</note>
    </ligand>
</feature>
<feature type="binding site" evidence="6">
    <location>
        <position position="131"/>
    </location>
    <ligand>
        <name>orotate</name>
        <dbReference type="ChEBI" id="CHEBI:30839"/>
    </ligand>
</feature>
<comment type="caution">
    <text evidence="8">The sequence shown here is derived from an EMBL/GenBank/DDBJ whole genome shotgun (WGS) entry which is preliminary data.</text>
</comment>
<evidence type="ECO:0000256" key="4">
    <source>
        <dbReference type="ARBA" id="ARBA00022679"/>
    </source>
</evidence>
<evidence type="ECO:0000256" key="1">
    <source>
        <dbReference type="ARBA" id="ARBA00004889"/>
    </source>
</evidence>
<dbReference type="PANTHER" id="PTHR19278:SF9">
    <property type="entry name" value="URIDINE 5'-MONOPHOSPHATE SYNTHASE"/>
    <property type="match status" value="1"/>
</dbReference>
<proteinExistence type="inferred from homology"/>
<comment type="cofactor">
    <cofactor evidence="6">
        <name>Mg(2+)</name>
        <dbReference type="ChEBI" id="CHEBI:18420"/>
    </cofactor>
</comment>
<dbReference type="HAMAP" id="MF_01208">
    <property type="entry name" value="PyrE"/>
    <property type="match status" value="1"/>
</dbReference>
<reference evidence="9" key="1">
    <citation type="submission" date="2017-09" db="EMBL/GenBank/DDBJ databases">
        <title>Depth-based differentiation of microbial function through sediment-hosted aquifers and enrichment of novel symbionts in the deep terrestrial subsurface.</title>
        <authorList>
            <person name="Probst A.J."/>
            <person name="Ladd B."/>
            <person name="Jarett J.K."/>
            <person name="Geller-Mcgrath D.E."/>
            <person name="Sieber C.M.K."/>
            <person name="Emerson J.B."/>
            <person name="Anantharaman K."/>
            <person name="Thomas B.C."/>
            <person name="Malmstrom R."/>
            <person name="Stieglmeier M."/>
            <person name="Klingl A."/>
            <person name="Woyke T."/>
            <person name="Ryan C.M."/>
            <person name="Banfield J.F."/>
        </authorList>
    </citation>
    <scope>NUCLEOTIDE SEQUENCE [LARGE SCALE GENOMIC DNA]</scope>
</reference>
<organism evidence="8 9">
    <name type="scientific">Candidatus Nealsonbacteria bacterium CG_4_8_14_3_um_filter_37_36</name>
    <dbReference type="NCBI Taxonomy" id="1974688"/>
    <lineage>
        <taxon>Bacteria</taxon>
        <taxon>Candidatus Nealsoniibacteriota</taxon>
    </lineage>
</organism>
<evidence type="ECO:0000256" key="5">
    <source>
        <dbReference type="ARBA" id="ARBA00022975"/>
    </source>
</evidence>
<dbReference type="GO" id="GO:0044205">
    <property type="term" value="P:'de novo' UMP biosynthetic process"/>
    <property type="evidence" value="ECO:0007669"/>
    <property type="project" value="UniProtKB-UniRule"/>
</dbReference>
<dbReference type="InterPro" id="IPR029057">
    <property type="entry name" value="PRTase-like"/>
</dbReference>